<keyword evidence="9" id="KW-1185">Reference proteome</keyword>
<dbReference type="Gene3D" id="2.60.120.10">
    <property type="entry name" value="Jelly Rolls"/>
    <property type="match status" value="1"/>
</dbReference>
<dbReference type="PANTHER" id="PTHR12918">
    <property type="entry name" value="CYSTEINE DIOXYGENASE"/>
    <property type="match status" value="1"/>
</dbReference>
<evidence type="ECO:0000256" key="4">
    <source>
        <dbReference type="ARBA" id="ARBA00023002"/>
    </source>
</evidence>
<keyword evidence="3" id="KW-0223">Dioxygenase</keyword>
<dbReference type="GO" id="GO:0008198">
    <property type="term" value="F:ferrous iron binding"/>
    <property type="evidence" value="ECO:0007669"/>
    <property type="project" value="TreeGrafter"/>
</dbReference>
<keyword evidence="6" id="KW-0883">Thioether bond</keyword>
<dbReference type="InterPro" id="IPR014710">
    <property type="entry name" value="RmlC-like_jellyroll"/>
</dbReference>
<dbReference type="RefSeq" id="WP_007031530.1">
    <property type="nucleotide sequence ID" value="NZ_AOHO01000055.1"/>
</dbReference>
<feature type="cross-link" description="3'-(S-cysteinyl)-tyrosine (Cys-Tyr)" evidence="6">
    <location>
        <begin position="99"/>
        <end position="159"/>
    </location>
</feature>
<feature type="binding site" evidence="7">
    <location>
        <position position="93"/>
    </location>
    <ligand>
        <name>Fe cation</name>
        <dbReference type="ChEBI" id="CHEBI:24875"/>
        <note>catalytic</note>
    </ligand>
</feature>
<sequence>MAVASDPPATAVRPGLAELIKRLRQCTGRASEPLVTAQAVAAVLTELRPTPRLLTAAERAGSADGYTRTTLHAESAFSITALVWRPGQLTEIHDHLVWCTFLVLQGTETENIFDIDGDRLVRTAQRQRPAGSVSGVAPPDDIHQVHNAGDTVAITLHVYGADLSKGTSVRRNYRMRATAR</sequence>
<keyword evidence="5 7" id="KW-0408">Iron</keyword>
<dbReference type="CDD" id="cd10548">
    <property type="entry name" value="cupin_CDO"/>
    <property type="match status" value="1"/>
</dbReference>
<dbReference type="GO" id="GO:0016702">
    <property type="term" value="F:oxidoreductase activity, acting on single donors with incorporation of molecular oxygen, incorporation of two atoms of oxygen"/>
    <property type="evidence" value="ECO:0007669"/>
    <property type="project" value="InterPro"/>
</dbReference>
<dbReference type="InterPro" id="IPR011051">
    <property type="entry name" value="RmlC_Cupin_sf"/>
</dbReference>
<gene>
    <name evidence="8" type="ORF">H074_18383</name>
</gene>
<keyword evidence="4" id="KW-0560">Oxidoreductase</keyword>
<evidence type="ECO:0000256" key="2">
    <source>
        <dbReference type="ARBA" id="ARBA00022723"/>
    </source>
</evidence>
<accession>M2ZDY8</accession>
<evidence type="ECO:0000313" key="9">
    <source>
        <dbReference type="Proteomes" id="UP000054226"/>
    </source>
</evidence>
<proteinExistence type="inferred from homology"/>
<reference evidence="8 9" key="1">
    <citation type="journal article" date="2013" name="Genome Announc.">
        <title>Draft Genome Sequence of Amycolatopsis decaplanina Strain DSM 44594T.</title>
        <authorList>
            <person name="Kaur N."/>
            <person name="Kumar S."/>
            <person name="Bala M."/>
            <person name="Raghava G.P."/>
            <person name="Mayilraj S."/>
        </authorList>
    </citation>
    <scope>NUCLEOTIDE SEQUENCE [LARGE SCALE GENOMIC DNA]</scope>
    <source>
        <strain evidence="8 9">DSM 44594</strain>
    </source>
</reference>
<keyword evidence="2 7" id="KW-0479">Metal-binding</keyword>
<evidence type="ECO:0000256" key="7">
    <source>
        <dbReference type="PIRSR" id="PIRSR610300-51"/>
    </source>
</evidence>
<dbReference type="InterPro" id="IPR010300">
    <property type="entry name" value="CDO_1"/>
</dbReference>
<evidence type="ECO:0000256" key="1">
    <source>
        <dbReference type="ARBA" id="ARBA00006622"/>
    </source>
</evidence>
<dbReference type="PANTHER" id="PTHR12918:SF1">
    <property type="entry name" value="CYSTEINE DIOXYGENASE TYPE 1"/>
    <property type="match status" value="1"/>
</dbReference>
<evidence type="ECO:0000256" key="5">
    <source>
        <dbReference type="ARBA" id="ARBA00023004"/>
    </source>
</evidence>
<evidence type="ECO:0000313" key="8">
    <source>
        <dbReference type="EMBL" id="EME58574.1"/>
    </source>
</evidence>
<dbReference type="Pfam" id="PF05995">
    <property type="entry name" value="CDO_I"/>
    <property type="match status" value="1"/>
</dbReference>
<evidence type="ECO:0000256" key="3">
    <source>
        <dbReference type="ARBA" id="ARBA00022964"/>
    </source>
</evidence>
<organism evidence="8 9">
    <name type="scientific">Amycolatopsis decaplanina DSM 44594</name>
    <dbReference type="NCBI Taxonomy" id="1284240"/>
    <lineage>
        <taxon>Bacteria</taxon>
        <taxon>Bacillati</taxon>
        <taxon>Actinomycetota</taxon>
        <taxon>Actinomycetes</taxon>
        <taxon>Pseudonocardiales</taxon>
        <taxon>Pseudonocardiaceae</taxon>
        <taxon>Amycolatopsis</taxon>
    </lineage>
</organism>
<evidence type="ECO:0000256" key="6">
    <source>
        <dbReference type="PIRSR" id="PIRSR610300-50"/>
    </source>
</evidence>
<dbReference type="PATRIC" id="fig|1284240.4.peg.3734"/>
<protein>
    <submittedName>
        <fullName evidence="8">Double-stranded beta helix superfamily-like protein</fullName>
    </submittedName>
</protein>
<comment type="caution">
    <text evidence="8">The sequence shown here is derived from an EMBL/GenBank/DDBJ whole genome shotgun (WGS) entry which is preliminary data.</text>
</comment>
<dbReference type="Proteomes" id="UP000054226">
    <property type="component" value="Unassembled WGS sequence"/>
</dbReference>
<dbReference type="AlphaFoldDB" id="M2ZDY8"/>
<feature type="binding site" evidence="7">
    <location>
        <position position="95"/>
    </location>
    <ligand>
        <name>Fe cation</name>
        <dbReference type="ChEBI" id="CHEBI:24875"/>
        <note>catalytic</note>
    </ligand>
</feature>
<name>M2ZDY8_9PSEU</name>
<feature type="binding site" evidence="7">
    <location>
        <position position="143"/>
    </location>
    <ligand>
        <name>Fe cation</name>
        <dbReference type="ChEBI" id="CHEBI:24875"/>
        <note>catalytic</note>
    </ligand>
</feature>
<comment type="similarity">
    <text evidence="1">Belongs to the cysteine dioxygenase family.</text>
</comment>
<dbReference type="OrthoDB" id="7059163at2"/>
<dbReference type="EMBL" id="AOHO01000055">
    <property type="protein sequence ID" value="EME58574.1"/>
    <property type="molecule type" value="Genomic_DNA"/>
</dbReference>
<dbReference type="SUPFAM" id="SSF51182">
    <property type="entry name" value="RmlC-like cupins"/>
    <property type="match status" value="1"/>
</dbReference>